<sequence>IVGLENKTYDYPSKLSGGQKQRVAIARALANNPAVLLCDEATSALDPATTDAILSLLKDINRKLNITILLITHEPEVIKKICDEVVVLSEGRLIEKGSVPNVFSRREVEIKGYV</sequence>
<dbReference type="InterPro" id="IPR027417">
    <property type="entry name" value="P-loop_NTPase"/>
</dbReference>
<feature type="domain" description="ABC transporter" evidence="6">
    <location>
        <begin position="7"/>
        <end position="43"/>
    </location>
</feature>
<accession>A0A5J4QTF4</accession>
<dbReference type="GO" id="GO:0005524">
    <property type="term" value="F:ATP binding"/>
    <property type="evidence" value="ECO:0007669"/>
    <property type="project" value="InterPro"/>
</dbReference>
<dbReference type="PANTHER" id="PTHR43166">
    <property type="entry name" value="AMINO ACID IMPORT ATP-BINDING PROTEIN"/>
    <property type="match status" value="1"/>
</dbReference>
<organism evidence="7">
    <name type="scientific">termite gut metagenome</name>
    <dbReference type="NCBI Taxonomy" id="433724"/>
    <lineage>
        <taxon>unclassified sequences</taxon>
        <taxon>metagenomes</taxon>
        <taxon>organismal metagenomes</taxon>
    </lineage>
</organism>
<dbReference type="Pfam" id="PF00005">
    <property type="entry name" value="ABC_tran"/>
    <property type="match status" value="1"/>
</dbReference>
<protein>
    <recommendedName>
        <fullName evidence="6">ABC transporter domain-containing protein</fullName>
    </recommendedName>
</protein>
<evidence type="ECO:0000256" key="1">
    <source>
        <dbReference type="ARBA" id="ARBA00022448"/>
    </source>
</evidence>
<evidence type="ECO:0000313" key="7">
    <source>
        <dbReference type="EMBL" id="KAA6324852.1"/>
    </source>
</evidence>
<evidence type="ECO:0000256" key="3">
    <source>
        <dbReference type="ARBA" id="ARBA00022967"/>
    </source>
</evidence>
<keyword evidence="2" id="KW-1003">Cell membrane</keyword>
<gene>
    <name evidence="7" type="ORF">EZS27_025862</name>
</gene>
<name>A0A5J4QTF4_9ZZZZ</name>
<proteinExistence type="predicted"/>
<keyword evidence="1" id="KW-0813">Transport</keyword>
<feature type="non-terminal residue" evidence="7">
    <location>
        <position position="1"/>
    </location>
</feature>
<keyword evidence="5" id="KW-0472">Membrane</keyword>
<evidence type="ECO:0000256" key="4">
    <source>
        <dbReference type="ARBA" id="ARBA00022970"/>
    </source>
</evidence>
<evidence type="ECO:0000256" key="2">
    <source>
        <dbReference type="ARBA" id="ARBA00022475"/>
    </source>
</evidence>
<evidence type="ECO:0000259" key="6">
    <source>
        <dbReference type="Pfam" id="PF00005"/>
    </source>
</evidence>
<dbReference type="EMBL" id="SNRY01002490">
    <property type="protein sequence ID" value="KAA6324852.1"/>
    <property type="molecule type" value="Genomic_DNA"/>
</dbReference>
<dbReference type="Gene3D" id="3.40.50.300">
    <property type="entry name" value="P-loop containing nucleotide triphosphate hydrolases"/>
    <property type="match status" value="1"/>
</dbReference>
<dbReference type="AlphaFoldDB" id="A0A5J4QTF4"/>
<keyword evidence="4" id="KW-0029">Amino-acid transport</keyword>
<reference evidence="7" key="1">
    <citation type="submission" date="2019-03" db="EMBL/GenBank/DDBJ databases">
        <title>Single cell metagenomics reveals metabolic interactions within the superorganism composed of flagellate Streblomastix strix and complex community of Bacteroidetes bacteria on its surface.</title>
        <authorList>
            <person name="Treitli S.C."/>
            <person name="Kolisko M."/>
            <person name="Husnik F."/>
            <person name="Keeling P."/>
            <person name="Hampl V."/>
        </authorList>
    </citation>
    <scope>NUCLEOTIDE SEQUENCE</scope>
    <source>
        <strain evidence="7">STM</strain>
    </source>
</reference>
<dbReference type="PANTHER" id="PTHR43166:SF30">
    <property type="entry name" value="METHIONINE IMPORT ATP-BINDING PROTEIN METN"/>
    <property type="match status" value="1"/>
</dbReference>
<dbReference type="InterPro" id="IPR050086">
    <property type="entry name" value="MetN_ABC_transporter-like"/>
</dbReference>
<dbReference type="SUPFAM" id="SSF52540">
    <property type="entry name" value="P-loop containing nucleoside triphosphate hydrolases"/>
    <property type="match status" value="1"/>
</dbReference>
<keyword evidence="3" id="KW-1278">Translocase</keyword>
<comment type="caution">
    <text evidence="7">The sequence shown here is derived from an EMBL/GenBank/DDBJ whole genome shotgun (WGS) entry which is preliminary data.</text>
</comment>
<dbReference type="InterPro" id="IPR003439">
    <property type="entry name" value="ABC_transporter-like_ATP-bd"/>
</dbReference>
<evidence type="ECO:0000256" key="5">
    <source>
        <dbReference type="ARBA" id="ARBA00023136"/>
    </source>
</evidence>
<dbReference type="GO" id="GO:0016887">
    <property type="term" value="F:ATP hydrolysis activity"/>
    <property type="evidence" value="ECO:0007669"/>
    <property type="project" value="InterPro"/>
</dbReference>
<dbReference type="GO" id="GO:0006865">
    <property type="term" value="P:amino acid transport"/>
    <property type="evidence" value="ECO:0007669"/>
    <property type="project" value="UniProtKB-KW"/>
</dbReference>